<sequence>MGCVLSWRDSLDHSRLLRNECLSPVSVQHSWAAAALSCRQHQEVLLCHTLDVSVCQEGLVARPFVLIFWRLRLEWLWRRQWQAPQLRASSIRRDSCVQSASAG</sequence>
<protein>
    <submittedName>
        <fullName evidence="1">Uncharacterized protein</fullName>
    </submittedName>
</protein>
<organism evidence="1 2">
    <name type="scientific">[Myrmecia] bisecta</name>
    <dbReference type="NCBI Taxonomy" id="41462"/>
    <lineage>
        <taxon>Eukaryota</taxon>
        <taxon>Viridiplantae</taxon>
        <taxon>Chlorophyta</taxon>
        <taxon>core chlorophytes</taxon>
        <taxon>Trebouxiophyceae</taxon>
        <taxon>Trebouxiales</taxon>
        <taxon>Trebouxiaceae</taxon>
        <taxon>Myrmecia</taxon>
    </lineage>
</organism>
<comment type="caution">
    <text evidence="1">The sequence shown here is derived from an EMBL/GenBank/DDBJ whole genome shotgun (WGS) entry which is preliminary data.</text>
</comment>
<gene>
    <name evidence="1" type="ORF">WJX72_008110</name>
</gene>
<keyword evidence="2" id="KW-1185">Reference proteome</keyword>
<evidence type="ECO:0000313" key="2">
    <source>
        <dbReference type="Proteomes" id="UP001489004"/>
    </source>
</evidence>
<evidence type="ECO:0000313" key="1">
    <source>
        <dbReference type="EMBL" id="KAK9824149.1"/>
    </source>
</evidence>
<proteinExistence type="predicted"/>
<dbReference type="AlphaFoldDB" id="A0AAW1QRS9"/>
<accession>A0AAW1QRS9</accession>
<reference evidence="1 2" key="1">
    <citation type="journal article" date="2024" name="Nat. Commun.">
        <title>Phylogenomics reveals the evolutionary origins of lichenization in chlorophyte algae.</title>
        <authorList>
            <person name="Puginier C."/>
            <person name="Libourel C."/>
            <person name="Otte J."/>
            <person name="Skaloud P."/>
            <person name="Haon M."/>
            <person name="Grisel S."/>
            <person name="Petersen M."/>
            <person name="Berrin J.G."/>
            <person name="Delaux P.M."/>
            <person name="Dal Grande F."/>
            <person name="Keller J."/>
        </authorList>
    </citation>
    <scope>NUCLEOTIDE SEQUENCE [LARGE SCALE GENOMIC DNA]</scope>
    <source>
        <strain evidence="1 2">SAG 2043</strain>
    </source>
</reference>
<dbReference type="Proteomes" id="UP001489004">
    <property type="component" value="Unassembled WGS sequence"/>
</dbReference>
<dbReference type="EMBL" id="JALJOR010000002">
    <property type="protein sequence ID" value="KAK9824149.1"/>
    <property type="molecule type" value="Genomic_DNA"/>
</dbReference>
<name>A0AAW1QRS9_9CHLO</name>